<dbReference type="InterPro" id="IPR058458">
    <property type="entry name" value="DUF8145"/>
</dbReference>
<accession>A0AAE3FYU6</accession>
<keyword evidence="4" id="KW-1185">Reference proteome</keyword>
<gene>
    <name evidence="3" type="ORF">AArcSt2_11465</name>
</gene>
<feature type="region of interest" description="Disordered" evidence="1">
    <location>
        <begin position="62"/>
        <end position="89"/>
    </location>
</feature>
<comment type="caution">
    <text evidence="3">The sequence shown here is derived from an EMBL/GenBank/DDBJ whole genome shotgun (WGS) entry which is preliminary data.</text>
</comment>
<organism evidence="3 4">
    <name type="scientific">Natronocalculus amylovorans</name>
    <dbReference type="NCBI Taxonomy" id="2917812"/>
    <lineage>
        <taxon>Archaea</taxon>
        <taxon>Methanobacteriati</taxon>
        <taxon>Methanobacteriota</taxon>
        <taxon>Stenosarchaea group</taxon>
        <taxon>Halobacteria</taxon>
        <taxon>Halobacteriales</taxon>
        <taxon>Haloferacaceae</taxon>
        <taxon>Natronocalculus</taxon>
    </lineage>
</organism>
<reference evidence="3" key="2">
    <citation type="submission" date="2022-02" db="EMBL/GenBank/DDBJ databases">
        <authorList>
            <person name="Elcheninov A.G."/>
            <person name="Sorokin D.Y."/>
            <person name="Kublanov I.V."/>
        </authorList>
    </citation>
    <scope>NUCLEOTIDE SEQUENCE</scope>
    <source>
        <strain evidence="3">AArc-St2</strain>
    </source>
</reference>
<evidence type="ECO:0000313" key="4">
    <source>
        <dbReference type="Proteomes" id="UP001203207"/>
    </source>
</evidence>
<protein>
    <recommendedName>
        <fullName evidence="2">DUF8145 domain-containing protein</fullName>
    </recommendedName>
</protein>
<proteinExistence type="predicted"/>
<name>A0AAE3FYU6_9EURY</name>
<feature type="domain" description="DUF8145" evidence="2">
    <location>
        <begin position="3"/>
        <end position="67"/>
    </location>
</feature>
<dbReference type="Proteomes" id="UP001203207">
    <property type="component" value="Unassembled WGS sequence"/>
</dbReference>
<evidence type="ECO:0000259" key="2">
    <source>
        <dbReference type="Pfam" id="PF26470"/>
    </source>
</evidence>
<sequence length="89" mass="10085">MEVPTAQPSRCPVCDCPYESVSQHDRGVMVNLLDNPRYQRVCFEPETIDDVPQLLFFHHNHEQLNTSQGSERPTLGETAIDKPNSPPSH</sequence>
<dbReference type="EMBL" id="JAKRVX010000004">
    <property type="protein sequence ID" value="MCL9817563.1"/>
    <property type="molecule type" value="Genomic_DNA"/>
</dbReference>
<dbReference type="Pfam" id="PF26470">
    <property type="entry name" value="DUF8145"/>
    <property type="match status" value="1"/>
</dbReference>
<evidence type="ECO:0000256" key="1">
    <source>
        <dbReference type="SAM" id="MobiDB-lite"/>
    </source>
</evidence>
<evidence type="ECO:0000313" key="3">
    <source>
        <dbReference type="EMBL" id="MCL9817563.1"/>
    </source>
</evidence>
<reference evidence="3" key="1">
    <citation type="journal article" date="2022" name="Syst. Appl. Microbiol.">
        <title>Natronocalculus amylovorans gen. nov., sp. nov., and Natranaeroarchaeum aerophilus sp. nov., dominant culturable amylolytic natronoarchaea from hypersaline soda lakes in southwestern Siberia.</title>
        <authorList>
            <person name="Sorokin D.Y."/>
            <person name="Elcheninov A.G."/>
            <person name="Khizhniak T.V."/>
            <person name="Koenen M."/>
            <person name="Bale N.J."/>
            <person name="Damste J.S.S."/>
            <person name="Kublanov I.V."/>
        </authorList>
    </citation>
    <scope>NUCLEOTIDE SEQUENCE</scope>
    <source>
        <strain evidence="3">AArc-St2</strain>
    </source>
</reference>
<dbReference type="AlphaFoldDB" id="A0AAE3FYU6"/>